<reference evidence="2" key="1">
    <citation type="submission" date="2018-05" db="EMBL/GenBank/DDBJ databases">
        <authorList>
            <person name="Lanie J.A."/>
            <person name="Ng W.-L."/>
            <person name="Kazmierczak K.M."/>
            <person name="Andrzejewski T.M."/>
            <person name="Davidsen T.M."/>
            <person name="Wayne K.J."/>
            <person name="Tettelin H."/>
            <person name="Glass J.I."/>
            <person name="Rusch D."/>
            <person name="Podicherti R."/>
            <person name="Tsui H.-C.T."/>
            <person name="Winkler M.E."/>
        </authorList>
    </citation>
    <scope>NUCLEOTIDE SEQUENCE</scope>
</reference>
<dbReference type="SUPFAM" id="SSF52833">
    <property type="entry name" value="Thioredoxin-like"/>
    <property type="match status" value="1"/>
</dbReference>
<organism evidence="2">
    <name type="scientific">marine metagenome</name>
    <dbReference type="NCBI Taxonomy" id="408172"/>
    <lineage>
        <taxon>unclassified sequences</taxon>
        <taxon>metagenomes</taxon>
        <taxon>ecological metagenomes</taxon>
    </lineage>
</organism>
<dbReference type="AlphaFoldDB" id="A0A382P4D9"/>
<sequence length="95" mass="10310">GIDIIAVSTDDQENTQAMIDEVSATFEIISDSTYTISQQWEVFNILGDGVAAPSAFIIGKNNSILWAHRGSSPSDRPPTDFLLAKTLELLKKVAN</sequence>
<dbReference type="InterPro" id="IPR036249">
    <property type="entry name" value="Thioredoxin-like_sf"/>
</dbReference>
<dbReference type="GO" id="GO:0016209">
    <property type="term" value="F:antioxidant activity"/>
    <property type="evidence" value="ECO:0007669"/>
    <property type="project" value="InterPro"/>
</dbReference>
<name>A0A382P4D9_9ZZZZ</name>
<protein>
    <recommendedName>
        <fullName evidence="1">Alkyl hydroperoxide reductase subunit C/ Thiol specific antioxidant domain-containing protein</fullName>
    </recommendedName>
</protein>
<dbReference type="GO" id="GO:0016491">
    <property type="term" value="F:oxidoreductase activity"/>
    <property type="evidence" value="ECO:0007669"/>
    <property type="project" value="InterPro"/>
</dbReference>
<feature type="domain" description="Alkyl hydroperoxide reductase subunit C/ Thiol specific antioxidant" evidence="1">
    <location>
        <begin position="1"/>
        <end position="65"/>
    </location>
</feature>
<dbReference type="EMBL" id="UINC01104825">
    <property type="protein sequence ID" value="SVC68274.1"/>
    <property type="molecule type" value="Genomic_DNA"/>
</dbReference>
<proteinExistence type="predicted"/>
<feature type="non-terminal residue" evidence="2">
    <location>
        <position position="1"/>
    </location>
</feature>
<dbReference type="Gene3D" id="3.40.30.10">
    <property type="entry name" value="Glutaredoxin"/>
    <property type="match status" value="1"/>
</dbReference>
<dbReference type="InterPro" id="IPR000866">
    <property type="entry name" value="AhpC/TSA"/>
</dbReference>
<gene>
    <name evidence="2" type="ORF">METZ01_LOCUS321128</name>
</gene>
<evidence type="ECO:0000259" key="1">
    <source>
        <dbReference type="Pfam" id="PF00578"/>
    </source>
</evidence>
<accession>A0A382P4D9</accession>
<evidence type="ECO:0000313" key="2">
    <source>
        <dbReference type="EMBL" id="SVC68274.1"/>
    </source>
</evidence>
<dbReference type="Pfam" id="PF00578">
    <property type="entry name" value="AhpC-TSA"/>
    <property type="match status" value="1"/>
</dbReference>